<evidence type="ECO:0000256" key="2">
    <source>
        <dbReference type="ARBA" id="ARBA00022475"/>
    </source>
</evidence>
<feature type="transmembrane region" description="Helical" evidence="7">
    <location>
        <begin position="399"/>
        <end position="417"/>
    </location>
</feature>
<evidence type="ECO:0000313" key="8">
    <source>
        <dbReference type="EMBL" id="GAA3730873.1"/>
    </source>
</evidence>
<keyword evidence="3 7" id="KW-0812">Transmembrane</keyword>
<feature type="transmembrane region" description="Helical" evidence="7">
    <location>
        <begin position="33"/>
        <end position="50"/>
    </location>
</feature>
<comment type="caution">
    <text evidence="8">The sequence shown here is derived from an EMBL/GenBank/DDBJ whole genome shotgun (WGS) entry which is preliminary data.</text>
</comment>
<evidence type="ECO:0000256" key="4">
    <source>
        <dbReference type="ARBA" id="ARBA00022989"/>
    </source>
</evidence>
<dbReference type="CDD" id="cd06580">
    <property type="entry name" value="TM_PBP1_transp_TpRbsC_like"/>
    <property type="match status" value="1"/>
</dbReference>
<dbReference type="RefSeq" id="WP_345646749.1">
    <property type="nucleotide sequence ID" value="NZ_BAABEP010000018.1"/>
</dbReference>
<feature type="transmembrane region" description="Helical" evidence="7">
    <location>
        <begin position="113"/>
        <end position="135"/>
    </location>
</feature>
<feature type="region of interest" description="Disordered" evidence="6">
    <location>
        <begin position="1"/>
        <end position="25"/>
    </location>
</feature>
<feature type="compositionally biased region" description="Low complexity" evidence="6">
    <location>
        <begin position="16"/>
        <end position="25"/>
    </location>
</feature>
<evidence type="ECO:0000256" key="7">
    <source>
        <dbReference type="SAM" id="Phobius"/>
    </source>
</evidence>
<evidence type="ECO:0000256" key="3">
    <source>
        <dbReference type="ARBA" id="ARBA00022692"/>
    </source>
</evidence>
<dbReference type="EMBL" id="BAABEP010000018">
    <property type="protein sequence ID" value="GAA3730873.1"/>
    <property type="molecule type" value="Genomic_DNA"/>
</dbReference>
<evidence type="ECO:0000256" key="5">
    <source>
        <dbReference type="ARBA" id="ARBA00023136"/>
    </source>
</evidence>
<feature type="transmembrane region" description="Helical" evidence="7">
    <location>
        <begin position="368"/>
        <end position="387"/>
    </location>
</feature>
<organism evidence="8 9">
    <name type="scientific">Streptomyces tremellae</name>
    <dbReference type="NCBI Taxonomy" id="1124239"/>
    <lineage>
        <taxon>Bacteria</taxon>
        <taxon>Bacillati</taxon>
        <taxon>Actinomycetota</taxon>
        <taxon>Actinomycetes</taxon>
        <taxon>Kitasatosporales</taxon>
        <taxon>Streptomycetaceae</taxon>
        <taxon>Streptomyces</taxon>
    </lineage>
</organism>
<feature type="transmembrane region" description="Helical" evidence="7">
    <location>
        <begin position="62"/>
        <end position="81"/>
    </location>
</feature>
<keyword evidence="2" id="KW-1003">Cell membrane</keyword>
<gene>
    <name evidence="8" type="ORF">GCM10023082_30640</name>
</gene>
<keyword evidence="4 7" id="KW-1133">Transmembrane helix</keyword>
<comment type="subcellular location">
    <subcellularLocation>
        <location evidence="1">Cell membrane</location>
        <topology evidence="1">Multi-pass membrane protein</topology>
    </subcellularLocation>
</comment>
<keyword evidence="5 7" id="KW-0472">Membrane</keyword>
<evidence type="ECO:0000256" key="6">
    <source>
        <dbReference type="SAM" id="MobiDB-lite"/>
    </source>
</evidence>
<dbReference type="Pfam" id="PF02653">
    <property type="entry name" value="BPD_transp_2"/>
    <property type="match status" value="1"/>
</dbReference>
<reference evidence="9" key="1">
    <citation type="journal article" date="2019" name="Int. J. Syst. Evol. Microbiol.">
        <title>The Global Catalogue of Microorganisms (GCM) 10K type strain sequencing project: providing services to taxonomists for standard genome sequencing and annotation.</title>
        <authorList>
            <consortium name="The Broad Institute Genomics Platform"/>
            <consortium name="The Broad Institute Genome Sequencing Center for Infectious Disease"/>
            <person name="Wu L."/>
            <person name="Ma J."/>
        </authorList>
    </citation>
    <scope>NUCLEOTIDE SEQUENCE [LARGE SCALE GENOMIC DNA]</scope>
    <source>
        <strain evidence="9">JCM 30846</strain>
    </source>
</reference>
<protein>
    <submittedName>
        <fullName evidence="8">ABC transporter permease</fullName>
    </submittedName>
</protein>
<feature type="transmembrane region" description="Helical" evidence="7">
    <location>
        <begin position="211"/>
        <end position="240"/>
    </location>
</feature>
<accession>A0ABP7F5T8</accession>
<feature type="transmembrane region" description="Helical" evidence="7">
    <location>
        <begin position="309"/>
        <end position="331"/>
    </location>
</feature>
<feature type="transmembrane region" description="Helical" evidence="7">
    <location>
        <begin position="343"/>
        <end position="361"/>
    </location>
</feature>
<proteinExistence type="predicted"/>
<dbReference type="Proteomes" id="UP001499884">
    <property type="component" value="Unassembled WGS sequence"/>
</dbReference>
<dbReference type="PANTHER" id="PTHR43370">
    <property type="entry name" value="SUGAR ABC TRANSPORTER INTEGRAL MEMBRANE PROTEIN-RELATED"/>
    <property type="match status" value="1"/>
</dbReference>
<dbReference type="PANTHER" id="PTHR43370:SF1">
    <property type="entry name" value="GUANOSINE ABC TRANSPORTER PERMEASE PROTEIN NUPQ"/>
    <property type="match status" value="1"/>
</dbReference>
<feature type="transmembrane region" description="Helical" evidence="7">
    <location>
        <begin position="271"/>
        <end position="297"/>
    </location>
</feature>
<feature type="transmembrane region" description="Helical" evidence="7">
    <location>
        <begin position="87"/>
        <end position="106"/>
    </location>
</feature>
<feature type="transmembrane region" description="Helical" evidence="7">
    <location>
        <begin position="141"/>
        <end position="160"/>
    </location>
</feature>
<sequence>MTATTTATTPPPAAPKAPGSPRAGRGRLSPGKILLIVVCALVLVSAVRILTGAQQLDSEGQIAAALGLAVPIGMAGLAGLWSERAGIVNIGLEGMMILGTFGAGWIGWQSSPWLGLLAGVAFGVLGGLLHAVVTVTFGVDHIVSGVAITLLAQGVTQYLAKLFFNHGSALDKGGNPKQSPPVDSLPQFTVPGVSSGLNSVAGHHWFLVSDLAGIVGGIFTNLSVLTILAAALFVATWLVLWRTSFGLRLRSVGENPVAAESLGVNVYSYKYIGVAISGGLAGFGGAFLAMVSSHFYLEGQTGGRGYIGLAAMIFGNWRPGGLAMGAGLFGFSDALQLRNGGDTVHALLLLLVVLLVLLGAWKAYKKAAVQAIASGAMAALILVWYLLTDSVPDDFVGATPYVVTLLVLSLSAQRLRMPKADGLRYRKGQGS</sequence>
<name>A0ABP7F5T8_9ACTN</name>
<evidence type="ECO:0000313" key="9">
    <source>
        <dbReference type="Proteomes" id="UP001499884"/>
    </source>
</evidence>
<keyword evidence="9" id="KW-1185">Reference proteome</keyword>
<evidence type="ECO:0000256" key="1">
    <source>
        <dbReference type="ARBA" id="ARBA00004651"/>
    </source>
</evidence>
<dbReference type="InterPro" id="IPR001851">
    <property type="entry name" value="ABC_transp_permease"/>
</dbReference>